<evidence type="ECO:0000259" key="3">
    <source>
        <dbReference type="PROSITE" id="PS51186"/>
    </source>
</evidence>
<dbReference type="RefSeq" id="WP_380123028.1">
    <property type="nucleotide sequence ID" value="NZ_JBHSIU010000054.1"/>
</dbReference>
<dbReference type="PROSITE" id="PS51186">
    <property type="entry name" value="GNAT"/>
    <property type="match status" value="1"/>
</dbReference>
<dbReference type="InterPro" id="IPR016181">
    <property type="entry name" value="Acyl_CoA_acyltransferase"/>
</dbReference>
<dbReference type="EC" id="2.3.-.-" evidence="4"/>
<dbReference type="GO" id="GO:0016746">
    <property type="term" value="F:acyltransferase activity"/>
    <property type="evidence" value="ECO:0007669"/>
    <property type="project" value="UniProtKB-KW"/>
</dbReference>
<feature type="domain" description="N-acetyltransferase" evidence="3">
    <location>
        <begin position="1"/>
        <end position="172"/>
    </location>
</feature>
<organism evidence="4 5">
    <name type="scientific">Dactylosporangium cerinum</name>
    <dbReference type="NCBI Taxonomy" id="1434730"/>
    <lineage>
        <taxon>Bacteria</taxon>
        <taxon>Bacillati</taxon>
        <taxon>Actinomycetota</taxon>
        <taxon>Actinomycetes</taxon>
        <taxon>Micromonosporales</taxon>
        <taxon>Micromonosporaceae</taxon>
        <taxon>Dactylosporangium</taxon>
    </lineage>
</organism>
<comment type="caution">
    <text evidence="4">The sequence shown here is derived from an EMBL/GenBank/DDBJ whole genome shotgun (WGS) entry which is preliminary data.</text>
</comment>
<dbReference type="PANTHER" id="PTHR43877">
    <property type="entry name" value="AMINOALKYLPHOSPHONATE N-ACETYLTRANSFERASE-RELATED-RELATED"/>
    <property type="match status" value="1"/>
</dbReference>
<dbReference type="Proteomes" id="UP001595912">
    <property type="component" value="Unassembled WGS sequence"/>
</dbReference>
<dbReference type="EMBL" id="JBHSIU010000054">
    <property type="protein sequence ID" value="MFC5003768.1"/>
    <property type="molecule type" value="Genomic_DNA"/>
</dbReference>
<reference evidence="5" key="1">
    <citation type="journal article" date="2019" name="Int. J. Syst. Evol. Microbiol.">
        <title>The Global Catalogue of Microorganisms (GCM) 10K type strain sequencing project: providing services to taxonomists for standard genome sequencing and annotation.</title>
        <authorList>
            <consortium name="The Broad Institute Genomics Platform"/>
            <consortium name="The Broad Institute Genome Sequencing Center for Infectious Disease"/>
            <person name="Wu L."/>
            <person name="Ma J."/>
        </authorList>
    </citation>
    <scope>NUCLEOTIDE SEQUENCE [LARGE SCALE GENOMIC DNA]</scope>
    <source>
        <strain evidence="5">CGMCC 4.7152</strain>
    </source>
</reference>
<protein>
    <submittedName>
        <fullName evidence="4">GNAT family N-acetyltransferase</fullName>
        <ecNumber evidence="4">2.3.-.-</ecNumber>
    </submittedName>
</protein>
<proteinExistence type="predicted"/>
<evidence type="ECO:0000313" key="4">
    <source>
        <dbReference type="EMBL" id="MFC5003768.1"/>
    </source>
</evidence>
<dbReference type="SUPFAM" id="SSF55729">
    <property type="entry name" value="Acyl-CoA N-acyltransferases (Nat)"/>
    <property type="match status" value="1"/>
</dbReference>
<keyword evidence="2 4" id="KW-0012">Acyltransferase</keyword>
<name>A0ABV9W8X9_9ACTN</name>
<keyword evidence="5" id="KW-1185">Reference proteome</keyword>
<dbReference type="InterPro" id="IPR000182">
    <property type="entry name" value="GNAT_dom"/>
</dbReference>
<gene>
    <name evidence="4" type="ORF">ACFPIJ_38835</name>
</gene>
<sequence length="172" mass="19278">MLVRPATVLDAGAIAVVQTRTWQAAYRGQMPQEYLDRRDPEQGRIRWLRWLEGNQAPAAVFVLDDDGAGVVGFVSVAPSRDDDTDPRFVGEVQALYVLPGHWDRGAGRLLMRAALRRLRESGYGDVILWVLATNDRARRFYEAGGWHPDGATKIDDSRGFPLTEVRYRHSGG</sequence>
<evidence type="ECO:0000313" key="5">
    <source>
        <dbReference type="Proteomes" id="UP001595912"/>
    </source>
</evidence>
<accession>A0ABV9W8X9</accession>
<dbReference type="Pfam" id="PF00583">
    <property type="entry name" value="Acetyltransf_1"/>
    <property type="match status" value="1"/>
</dbReference>
<dbReference type="InterPro" id="IPR050832">
    <property type="entry name" value="Bact_Acetyltransf"/>
</dbReference>
<keyword evidence="1 4" id="KW-0808">Transferase</keyword>
<evidence type="ECO:0000256" key="1">
    <source>
        <dbReference type="ARBA" id="ARBA00022679"/>
    </source>
</evidence>
<evidence type="ECO:0000256" key="2">
    <source>
        <dbReference type="ARBA" id="ARBA00023315"/>
    </source>
</evidence>
<dbReference type="CDD" id="cd04301">
    <property type="entry name" value="NAT_SF"/>
    <property type="match status" value="1"/>
</dbReference>
<dbReference type="Gene3D" id="3.40.630.30">
    <property type="match status" value="1"/>
</dbReference>